<dbReference type="EMBL" id="JANAVB010028196">
    <property type="protein sequence ID" value="KAJ6816818.1"/>
    <property type="molecule type" value="Genomic_DNA"/>
</dbReference>
<reference evidence="2" key="1">
    <citation type="journal article" date="2023" name="GigaByte">
        <title>Genome assembly of the bearded iris, Iris pallida Lam.</title>
        <authorList>
            <person name="Bruccoleri R.E."/>
            <person name="Oakeley E.J."/>
            <person name="Faust A.M.E."/>
            <person name="Altorfer M."/>
            <person name="Dessus-Babus S."/>
            <person name="Burckhardt D."/>
            <person name="Oertli M."/>
            <person name="Naumann U."/>
            <person name="Petersen F."/>
            <person name="Wong J."/>
        </authorList>
    </citation>
    <scope>NUCLEOTIDE SEQUENCE</scope>
    <source>
        <strain evidence="2">GSM-AAB239-AS_SAM_17_03QT</strain>
    </source>
</reference>
<dbReference type="InterPro" id="IPR001584">
    <property type="entry name" value="Integrase_cat-core"/>
</dbReference>
<name>A0AAX6FL22_IRIPA</name>
<dbReference type="SUPFAM" id="SSF53098">
    <property type="entry name" value="Ribonuclease H-like"/>
    <property type="match status" value="1"/>
</dbReference>
<dbReference type="PANTHER" id="PTHR37984:SF5">
    <property type="entry name" value="PROTEIN NYNRIN-LIKE"/>
    <property type="match status" value="1"/>
</dbReference>
<evidence type="ECO:0000259" key="1">
    <source>
        <dbReference type="PROSITE" id="PS50994"/>
    </source>
</evidence>
<organism evidence="2 3">
    <name type="scientific">Iris pallida</name>
    <name type="common">Sweet iris</name>
    <dbReference type="NCBI Taxonomy" id="29817"/>
    <lineage>
        <taxon>Eukaryota</taxon>
        <taxon>Viridiplantae</taxon>
        <taxon>Streptophyta</taxon>
        <taxon>Embryophyta</taxon>
        <taxon>Tracheophyta</taxon>
        <taxon>Spermatophyta</taxon>
        <taxon>Magnoliopsida</taxon>
        <taxon>Liliopsida</taxon>
        <taxon>Asparagales</taxon>
        <taxon>Iridaceae</taxon>
        <taxon>Iridoideae</taxon>
        <taxon>Irideae</taxon>
        <taxon>Iris</taxon>
    </lineage>
</organism>
<dbReference type="GO" id="GO:0003676">
    <property type="term" value="F:nucleic acid binding"/>
    <property type="evidence" value="ECO:0007669"/>
    <property type="project" value="InterPro"/>
</dbReference>
<keyword evidence="3" id="KW-1185">Reference proteome</keyword>
<protein>
    <recommendedName>
        <fullName evidence="1">Integrase catalytic domain-containing protein</fullName>
    </recommendedName>
</protein>
<dbReference type="Gene3D" id="3.30.420.10">
    <property type="entry name" value="Ribonuclease H-like superfamily/Ribonuclease H"/>
    <property type="match status" value="1"/>
</dbReference>
<comment type="caution">
    <text evidence="2">The sequence shown here is derived from an EMBL/GenBank/DDBJ whole genome shotgun (WGS) entry which is preliminary data.</text>
</comment>
<dbReference type="PROSITE" id="PS50994">
    <property type="entry name" value="INTEGRASE"/>
    <property type="match status" value="1"/>
</dbReference>
<dbReference type="Proteomes" id="UP001140949">
    <property type="component" value="Unassembled WGS sequence"/>
</dbReference>
<dbReference type="GO" id="GO:0015074">
    <property type="term" value="P:DNA integration"/>
    <property type="evidence" value="ECO:0007669"/>
    <property type="project" value="InterPro"/>
</dbReference>
<evidence type="ECO:0000313" key="3">
    <source>
        <dbReference type="Proteomes" id="UP001140949"/>
    </source>
</evidence>
<dbReference type="PANTHER" id="PTHR37984">
    <property type="entry name" value="PROTEIN CBG26694"/>
    <property type="match status" value="1"/>
</dbReference>
<dbReference type="InterPro" id="IPR036397">
    <property type="entry name" value="RNaseH_sf"/>
</dbReference>
<reference evidence="2" key="2">
    <citation type="submission" date="2023-04" db="EMBL/GenBank/DDBJ databases">
        <authorList>
            <person name="Bruccoleri R.E."/>
            <person name="Oakeley E.J."/>
            <person name="Faust A.-M."/>
            <person name="Dessus-Babus S."/>
            <person name="Altorfer M."/>
            <person name="Burckhardt D."/>
            <person name="Oertli M."/>
            <person name="Naumann U."/>
            <person name="Petersen F."/>
            <person name="Wong J."/>
        </authorList>
    </citation>
    <scope>NUCLEOTIDE SEQUENCE</scope>
    <source>
        <strain evidence="2">GSM-AAB239-AS_SAM_17_03QT</strain>
        <tissue evidence="2">Leaf</tissue>
    </source>
</reference>
<sequence length="120" mass="14027">MYMKQIVSQHGVPVSIVSDRDTRFTSHFWRSLQENLGTQLKYSSAYHPQTDGQSERTIQTLEDILRACILDFEGSWDDHLHLVEILYNNSYHDSIKMAHFEALYGRKCRSSVCWTDVGER</sequence>
<evidence type="ECO:0000313" key="2">
    <source>
        <dbReference type="EMBL" id="KAJ6816818.1"/>
    </source>
</evidence>
<proteinExistence type="predicted"/>
<dbReference type="AlphaFoldDB" id="A0AAX6FL22"/>
<gene>
    <name evidence="2" type="ORF">M6B38_415950</name>
</gene>
<dbReference type="InterPro" id="IPR012337">
    <property type="entry name" value="RNaseH-like_sf"/>
</dbReference>
<accession>A0AAX6FL22</accession>
<dbReference type="InterPro" id="IPR050951">
    <property type="entry name" value="Retrovirus_Pol_polyprotein"/>
</dbReference>
<feature type="domain" description="Integrase catalytic" evidence="1">
    <location>
        <begin position="1"/>
        <end position="107"/>
    </location>
</feature>